<gene>
    <name evidence="1" type="ORF">KF707C_p10</name>
</gene>
<name>A0AAD1C5S0_METFU</name>
<organism evidence="1 2">
    <name type="scientific">Metapseudomonas furukawaii</name>
    <name type="common">Pseudomonas furukawaii</name>
    <dbReference type="NCBI Taxonomy" id="1149133"/>
    <lineage>
        <taxon>Bacteria</taxon>
        <taxon>Pseudomonadati</taxon>
        <taxon>Pseudomonadota</taxon>
        <taxon>Gammaproteobacteria</taxon>
        <taxon>Pseudomonadales</taxon>
        <taxon>Pseudomonadaceae</taxon>
        <taxon>Metapseudomonas</taxon>
    </lineage>
</organism>
<accession>A0AAD1C5S0</accession>
<evidence type="ECO:0000313" key="2">
    <source>
        <dbReference type="Proteomes" id="UP000218554"/>
    </source>
</evidence>
<reference evidence="1 2" key="1">
    <citation type="journal article" date="2018" name="Int. J. Syst. Evol. Microbiol.">
        <title>Pseudomonas furukawaii sp. nov., a polychlorinated biphenyl-degrading bacterium isolated from biphenyl-contaminated soil in Japan.</title>
        <authorList>
            <person name="Kimura N."/>
            <person name="Watanabe T."/>
            <person name="Suenaga H."/>
            <person name="Fujihara H."/>
            <person name="Futagami T."/>
            <person name="Goto M."/>
            <person name="Hanada S."/>
            <person name="Hirose J."/>
        </authorList>
    </citation>
    <scope>NUCLEOTIDE SEQUENCE [LARGE SCALE GENOMIC DNA]</scope>
    <source>
        <strain evidence="2">DSM 10086 / NBRC 110670 / KF707</strain>
    </source>
</reference>
<dbReference type="KEGG" id="pfuw:KF707C_p10"/>
<keyword evidence="1" id="KW-0614">Plasmid</keyword>
<evidence type="ECO:0000313" key="1">
    <source>
        <dbReference type="EMBL" id="BAU77390.1"/>
    </source>
</evidence>
<proteinExistence type="predicted"/>
<dbReference type="AlphaFoldDB" id="A0AAD1C5S0"/>
<dbReference type="EMBL" id="AP014863">
    <property type="protein sequence ID" value="BAU77390.1"/>
    <property type="molecule type" value="Genomic_DNA"/>
</dbReference>
<dbReference type="Proteomes" id="UP000218554">
    <property type="component" value="Plasmid pKF707"/>
</dbReference>
<sequence length="58" mass="6360">MLELDEGLIVLASLAAERMGIPLPLFVNQALQEKLLRLMDLEQQRGAGVRKPEGDSEG</sequence>
<protein>
    <submittedName>
        <fullName evidence="1">Uncharacterized protein</fullName>
    </submittedName>
</protein>
<geneLocation type="plasmid" evidence="1 2">
    <name>pKF707</name>
</geneLocation>
<keyword evidence="2" id="KW-1185">Reference proteome</keyword>